<dbReference type="EMBL" id="LANJ01000004">
    <property type="protein sequence ID" value="KKC41080.1"/>
    <property type="molecule type" value="Genomic_DNA"/>
</dbReference>
<reference evidence="2 3" key="1">
    <citation type="submission" date="2015-03" db="EMBL/GenBank/DDBJ databases">
        <authorList>
            <person name="Lepp D."/>
            <person name="Hassan Y.I."/>
            <person name="Li X.-Z."/>
            <person name="Zhou T."/>
        </authorList>
    </citation>
    <scope>NUCLEOTIDE SEQUENCE [LARGE SCALE GENOMIC DNA]</scope>
    <source>
        <strain evidence="2 3">E84</strain>
    </source>
</reference>
<dbReference type="RefSeq" id="WP_046139918.1">
    <property type="nucleotide sequence ID" value="NZ_LANJ01000004.1"/>
</dbReference>
<accession>A0A0F5QJG1</accession>
<protein>
    <recommendedName>
        <fullName evidence="1">DUF6969 domain-containing protein</fullName>
    </recommendedName>
</protein>
<evidence type="ECO:0000313" key="2">
    <source>
        <dbReference type="EMBL" id="KKC41080.1"/>
    </source>
</evidence>
<evidence type="ECO:0000313" key="3">
    <source>
        <dbReference type="Proteomes" id="UP000033411"/>
    </source>
</evidence>
<sequence>MDEARERAALEMAFCERILAKSGENVLRDTLREASEVTAWSHYPPGDVFDPESGGQWYYHSHVPAADDVEHGHFHCFVRPDGAKGPVHHLIAVGVDAYGKLHRLFTVNHWVVGDDWLDASATIALLPRFDMQLARPSYLVNRWLTAVLTRYQPEIEQLIRDRDVVLADRADAADPAAIRGDRSLEVLSSLRIEA</sequence>
<dbReference type="Pfam" id="PF22308">
    <property type="entry name" value="DUF6969"/>
    <property type="match status" value="1"/>
</dbReference>
<gene>
    <name evidence="2" type="ORF">WH87_02790</name>
</gene>
<feature type="domain" description="DUF6969" evidence="1">
    <location>
        <begin position="7"/>
        <end position="192"/>
    </location>
</feature>
<comment type="caution">
    <text evidence="2">The sequence shown here is derived from an EMBL/GenBank/DDBJ whole genome shotgun (WGS) entry which is preliminary data.</text>
</comment>
<dbReference type="InterPro" id="IPR054242">
    <property type="entry name" value="DUF6969"/>
</dbReference>
<organism evidence="2 3">
    <name type="scientific">Devosia epidermidihirudinis</name>
    <dbReference type="NCBI Taxonomy" id="1293439"/>
    <lineage>
        <taxon>Bacteria</taxon>
        <taxon>Pseudomonadati</taxon>
        <taxon>Pseudomonadota</taxon>
        <taxon>Alphaproteobacteria</taxon>
        <taxon>Hyphomicrobiales</taxon>
        <taxon>Devosiaceae</taxon>
        <taxon>Devosia</taxon>
    </lineage>
</organism>
<dbReference type="PATRIC" id="fig|1293439.3.peg.2927"/>
<dbReference type="Proteomes" id="UP000033411">
    <property type="component" value="Unassembled WGS sequence"/>
</dbReference>
<dbReference type="AlphaFoldDB" id="A0A0F5QJG1"/>
<keyword evidence="3" id="KW-1185">Reference proteome</keyword>
<name>A0A0F5QJG1_9HYPH</name>
<evidence type="ECO:0000259" key="1">
    <source>
        <dbReference type="Pfam" id="PF22308"/>
    </source>
</evidence>
<proteinExistence type="predicted"/>
<dbReference type="STRING" id="1293439.WH87_02790"/>
<dbReference type="OrthoDB" id="6115415at2"/>